<dbReference type="EMBL" id="JAQIZT010000002">
    <property type="protein sequence ID" value="KAJ7006900.1"/>
    <property type="molecule type" value="Genomic_DNA"/>
</dbReference>
<comment type="caution">
    <text evidence="1">The sequence shown here is derived from an EMBL/GenBank/DDBJ whole genome shotgun (WGS) entry which is preliminary data.</text>
</comment>
<accession>A0AAD6RDE5</accession>
<dbReference type="AlphaFoldDB" id="A0AAD6RDE5"/>
<name>A0AAD6RDE5_9ROSI</name>
<dbReference type="Proteomes" id="UP001164929">
    <property type="component" value="Chromosome 2"/>
</dbReference>
<evidence type="ECO:0000313" key="2">
    <source>
        <dbReference type="Proteomes" id="UP001164929"/>
    </source>
</evidence>
<gene>
    <name evidence="1" type="ORF">NC653_006073</name>
</gene>
<sequence>MLSLKFHWETILRRSTFGVLMSSYMLPWS</sequence>
<protein>
    <submittedName>
        <fullName evidence="1">Uncharacterized protein</fullName>
    </submittedName>
</protein>
<evidence type="ECO:0000313" key="1">
    <source>
        <dbReference type="EMBL" id="KAJ7006900.1"/>
    </source>
</evidence>
<organism evidence="1 2">
    <name type="scientific">Populus alba x Populus x berolinensis</name>
    <dbReference type="NCBI Taxonomy" id="444605"/>
    <lineage>
        <taxon>Eukaryota</taxon>
        <taxon>Viridiplantae</taxon>
        <taxon>Streptophyta</taxon>
        <taxon>Embryophyta</taxon>
        <taxon>Tracheophyta</taxon>
        <taxon>Spermatophyta</taxon>
        <taxon>Magnoliopsida</taxon>
        <taxon>eudicotyledons</taxon>
        <taxon>Gunneridae</taxon>
        <taxon>Pentapetalae</taxon>
        <taxon>rosids</taxon>
        <taxon>fabids</taxon>
        <taxon>Malpighiales</taxon>
        <taxon>Salicaceae</taxon>
        <taxon>Saliceae</taxon>
        <taxon>Populus</taxon>
    </lineage>
</organism>
<reference evidence="1" key="1">
    <citation type="journal article" date="2023" name="Mol. Ecol. Resour.">
        <title>Chromosome-level genome assembly of a triploid poplar Populus alba 'Berolinensis'.</title>
        <authorList>
            <person name="Chen S."/>
            <person name="Yu Y."/>
            <person name="Wang X."/>
            <person name="Wang S."/>
            <person name="Zhang T."/>
            <person name="Zhou Y."/>
            <person name="He R."/>
            <person name="Meng N."/>
            <person name="Wang Y."/>
            <person name="Liu W."/>
            <person name="Liu Z."/>
            <person name="Liu J."/>
            <person name="Guo Q."/>
            <person name="Huang H."/>
            <person name="Sederoff R.R."/>
            <person name="Wang G."/>
            <person name="Qu G."/>
            <person name="Chen S."/>
        </authorList>
    </citation>
    <scope>NUCLEOTIDE SEQUENCE</scope>
    <source>
        <strain evidence="1">SC-2020</strain>
    </source>
</reference>
<proteinExistence type="predicted"/>
<keyword evidence="2" id="KW-1185">Reference proteome</keyword>